<dbReference type="BioCyc" id="HAUR316274:GHYA-425-MONOMER"/>
<accession>A9AUF1</accession>
<dbReference type="PANTHER" id="PTHR42834">
    <property type="entry name" value="ENDONUCLEASE/EXONUCLEASE/PHOSPHATASE FAMILY PROTEIN (AFU_ORTHOLOGUE AFUA_3G09210)"/>
    <property type="match status" value="1"/>
</dbReference>
<dbReference type="NCBIfam" id="NF033681">
    <property type="entry name" value="ExeM_NucH_DNase"/>
    <property type="match status" value="1"/>
</dbReference>
<gene>
    <name evidence="4" type="ordered locus">Haur_0419</name>
</gene>
<dbReference type="InterPro" id="IPR036691">
    <property type="entry name" value="Endo/exonu/phosph_ase_sf"/>
</dbReference>
<name>A9AUF1_HERA2</name>
<proteinExistence type="predicted"/>
<evidence type="ECO:0000313" key="4">
    <source>
        <dbReference type="EMBL" id="ABX03070.1"/>
    </source>
</evidence>
<dbReference type="InterPro" id="IPR001434">
    <property type="entry name" value="OmcB-like_DUF11"/>
</dbReference>
<keyword evidence="5" id="KW-1185">Reference proteome</keyword>
<dbReference type="GO" id="GO:0004519">
    <property type="term" value="F:endonuclease activity"/>
    <property type="evidence" value="ECO:0007669"/>
    <property type="project" value="UniProtKB-KW"/>
</dbReference>
<evidence type="ECO:0000256" key="2">
    <source>
        <dbReference type="SAM" id="SignalP"/>
    </source>
</evidence>
<dbReference type="Gene3D" id="3.60.10.10">
    <property type="entry name" value="Endonuclease/exonuclease/phosphatase"/>
    <property type="match status" value="1"/>
</dbReference>
<evidence type="ECO:0000256" key="1">
    <source>
        <dbReference type="ARBA" id="ARBA00022729"/>
    </source>
</evidence>
<dbReference type="InterPro" id="IPR001322">
    <property type="entry name" value="Lamin_tail_dom"/>
</dbReference>
<dbReference type="InterPro" id="IPR032812">
    <property type="entry name" value="SbsA_Ig"/>
</dbReference>
<evidence type="ECO:0000313" key="5">
    <source>
        <dbReference type="Proteomes" id="UP000000787"/>
    </source>
</evidence>
<dbReference type="eggNOG" id="COG2374">
    <property type="taxonomic scope" value="Bacteria"/>
</dbReference>
<dbReference type="Pfam" id="PF01345">
    <property type="entry name" value="DUF11"/>
    <property type="match status" value="1"/>
</dbReference>
<dbReference type="HOGENOM" id="CLU_006338_0_0_0"/>
<feature type="chain" id="PRO_5002734333" evidence="2">
    <location>
        <begin position="25"/>
        <end position="1052"/>
    </location>
</feature>
<dbReference type="PROSITE" id="PS51841">
    <property type="entry name" value="LTD"/>
    <property type="match status" value="1"/>
</dbReference>
<reference evidence="4 5" key="1">
    <citation type="journal article" date="2011" name="Stand. Genomic Sci.">
        <title>Complete genome sequence of the filamentous gliding predatory bacterium Herpetosiphon aurantiacus type strain (114-95(T)).</title>
        <authorList>
            <person name="Kiss H."/>
            <person name="Nett M."/>
            <person name="Domin N."/>
            <person name="Martin K."/>
            <person name="Maresca J.A."/>
            <person name="Copeland A."/>
            <person name="Lapidus A."/>
            <person name="Lucas S."/>
            <person name="Berry K.W."/>
            <person name="Glavina Del Rio T."/>
            <person name="Dalin E."/>
            <person name="Tice H."/>
            <person name="Pitluck S."/>
            <person name="Richardson P."/>
            <person name="Bruce D."/>
            <person name="Goodwin L."/>
            <person name="Han C."/>
            <person name="Detter J.C."/>
            <person name="Schmutz J."/>
            <person name="Brettin T."/>
            <person name="Land M."/>
            <person name="Hauser L."/>
            <person name="Kyrpides N.C."/>
            <person name="Ivanova N."/>
            <person name="Goker M."/>
            <person name="Woyke T."/>
            <person name="Klenk H.P."/>
            <person name="Bryant D.A."/>
        </authorList>
    </citation>
    <scope>NUCLEOTIDE SEQUENCE [LARGE SCALE GENOMIC DNA]</scope>
    <source>
        <strain evidence="5">ATCC 23779 / DSM 785 / 114-95</strain>
    </source>
</reference>
<sequence length="1052" mass="108601">MQFKGLRLLTALTMLFTLIGTSLSATYTTPTSAVSTSLVISQFQTAGGTADDEFIEIHNISANPVDLNGHRVVYRAAAGVTDVSIASWTSSVVIPAGGFYLLGRANSYDGTVTADTTFGSGISGTGGGFAIRNGDLNTGTIIDSVGFGSATNAFVEGTVVAAPSANNSAQRNNSSCTDTDNNAADFSLLTPSAPRNSSSPVATCGGLPTDNPPTVASTVPANNANNVALNANVTLTFSEPVTTTGTWYTISCTSGARTASVTGGPTSYVLDPSSDFAASDACTVTVVASQVTDRDGSVDAMAQDYSFNFNVSSGVACSGGTVTPIGQVQGTGETSPANGTVVTVQGTVVADFEGAQPALRGFYLQDAGDSNAATSDGIFVFNGGADQVALGQVVRVTGTAGENQGQTQLSGSLTVELCGTTNTVTPTQVTLPFASTTDAERFEGMLVQFNQKLVVSEHYLLARFGQVTLSLNERLAQPTNVVSPGAPALALQAQNNLHKIILDDPFNNQNADPILFGRGGTGLSAANTLRASDSITGLQGVMTYTWGGNSASPNSYRVRVTQSPNFVAENQRPTSLELDGSLRVAGINVLNYFNTFGNGNCTGGVGGAATDCRGAENTTEFQRQKDKTIAAIIMTQADVIGLMEIENDGFGSNSAIQDLVNGLNAATAPGTYALVDVDTRTGQTNPLGTDAIKVALLYKPGKVSLAGTTAVLNTGAFGDFTTSSGTTGRNRPALTQSFTETSSGETFTVVVNHLKSKGSACTDNVSPVPSDPDLGDGQGNCNLTRKTAAQELVAWLNTDPTNVDDSDYLIIGDLNSYAMEDPITAIRNAGYVNIPKTLLGDEAYSYIFDGQTGSLDHALASTSLFSQVADVQELHINADEPIALDYNTNFKSAGQIVSLYNNDAYRASDHDPIVVGLALGAAPTANFSTSTKTVSSTSVEQGEVFTYTLTIRNTGAAEGSFSLSDLINSNLEIVGVTGGLTVNDQTASVNSSLAPSSNKTYTIAVRSVGNFVGSVGNTAVLNSNINLTADSVTVNATTTPSFTVYMPLVTKN</sequence>
<dbReference type="CDD" id="cd04486">
    <property type="entry name" value="YhcR_OBF_like"/>
    <property type="match status" value="1"/>
</dbReference>
<dbReference type="CDD" id="cd10283">
    <property type="entry name" value="MnuA_DNase1-like"/>
    <property type="match status" value="1"/>
</dbReference>
<organism evidence="4 5">
    <name type="scientific">Herpetosiphon aurantiacus (strain ATCC 23779 / DSM 785 / 114-95)</name>
    <dbReference type="NCBI Taxonomy" id="316274"/>
    <lineage>
        <taxon>Bacteria</taxon>
        <taxon>Bacillati</taxon>
        <taxon>Chloroflexota</taxon>
        <taxon>Chloroflexia</taxon>
        <taxon>Herpetosiphonales</taxon>
        <taxon>Herpetosiphonaceae</taxon>
        <taxon>Herpetosiphon</taxon>
    </lineage>
</organism>
<keyword evidence="4" id="KW-0255">Endonuclease</keyword>
<dbReference type="KEGG" id="hau:Haur_0419"/>
<feature type="signal peptide" evidence="2">
    <location>
        <begin position="1"/>
        <end position="24"/>
    </location>
</feature>
<keyword evidence="4" id="KW-0540">Nuclease</keyword>
<dbReference type="AlphaFoldDB" id="A9AUF1"/>
<dbReference type="Pfam" id="PF13205">
    <property type="entry name" value="Big_5"/>
    <property type="match status" value="1"/>
</dbReference>
<dbReference type="GO" id="GO:0004527">
    <property type="term" value="F:exonuclease activity"/>
    <property type="evidence" value="ECO:0007669"/>
    <property type="project" value="UniProtKB-KW"/>
</dbReference>
<dbReference type="FunFam" id="3.60.10.10:FF:000072">
    <property type="entry name" value="Extracellular nuclease"/>
    <property type="match status" value="1"/>
</dbReference>
<dbReference type="Proteomes" id="UP000000787">
    <property type="component" value="Chromosome"/>
</dbReference>
<dbReference type="SUPFAM" id="SSF56219">
    <property type="entry name" value="DNase I-like"/>
    <property type="match status" value="1"/>
</dbReference>
<dbReference type="InParanoid" id="A9AUF1"/>
<dbReference type="STRING" id="316274.Haur_0419"/>
<protein>
    <submittedName>
        <fullName evidence="4">Endonuclease/exonuclease/phosphatase</fullName>
    </submittedName>
</protein>
<keyword evidence="4" id="KW-0378">Hydrolase</keyword>
<dbReference type="PANTHER" id="PTHR42834:SF1">
    <property type="entry name" value="ENDONUCLEASE_EXONUCLEASE_PHOSPHATASE FAMILY PROTEIN (AFU_ORTHOLOGUE AFUA_3G09210)"/>
    <property type="match status" value="1"/>
</dbReference>
<dbReference type="EMBL" id="CP000875">
    <property type="protein sequence ID" value="ABX03070.1"/>
    <property type="molecule type" value="Genomic_DNA"/>
</dbReference>
<feature type="domain" description="LTD" evidence="3">
    <location>
        <begin position="26"/>
        <end position="149"/>
    </location>
</feature>
<dbReference type="InterPro" id="IPR047971">
    <property type="entry name" value="ExeM-like"/>
</dbReference>
<dbReference type="Pfam" id="PF00932">
    <property type="entry name" value="LTD"/>
    <property type="match status" value="1"/>
</dbReference>
<evidence type="ECO:0000259" key="3">
    <source>
        <dbReference type="PROSITE" id="PS51841"/>
    </source>
</evidence>
<keyword evidence="1 2" id="KW-0732">Signal</keyword>